<organism evidence="2 3">
    <name type="scientific">Candidatus Collierbacteria bacterium GW2011_GWC2_43_12</name>
    <dbReference type="NCBI Taxonomy" id="1618390"/>
    <lineage>
        <taxon>Bacteria</taxon>
        <taxon>Candidatus Collieribacteriota</taxon>
    </lineage>
</organism>
<comment type="caution">
    <text evidence="2">The sequence shown here is derived from an EMBL/GenBank/DDBJ whole genome shotgun (WGS) entry which is preliminary data.</text>
</comment>
<evidence type="ECO:0000313" key="3">
    <source>
        <dbReference type="Proteomes" id="UP000033980"/>
    </source>
</evidence>
<reference evidence="2 3" key="1">
    <citation type="journal article" date="2015" name="Nature">
        <title>rRNA introns, odd ribosomes, and small enigmatic genomes across a large radiation of phyla.</title>
        <authorList>
            <person name="Brown C.T."/>
            <person name="Hug L.A."/>
            <person name="Thomas B.C."/>
            <person name="Sharon I."/>
            <person name="Castelle C.J."/>
            <person name="Singh A."/>
            <person name="Wilkins M.J."/>
            <person name="Williams K.H."/>
            <person name="Banfield J.F."/>
        </authorList>
    </citation>
    <scope>NUCLEOTIDE SEQUENCE [LARGE SCALE GENOMIC DNA]</scope>
</reference>
<gene>
    <name evidence="2" type="ORF">UV68_C0065G0001</name>
</gene>
<accession>A0A0G1D1Q8</accession>
<name>A0A0G1D1Q8_9BACT</name>
<evidence type="ECO:0000256" key="1">
    <source>
        <dbReference type="SAM" id="Phobius"/>
    </source>
</evidence>
<dbReference type="AlphaFoldDB" id="A0A0G1D1Q8"/>
<dbReference type="EMBL" id="LCFK01000065">
    <property type="protein sequence ID" value="KKS91617.1"/>
    <property type="molecule type" value="Genomic_DNA"/>
</dbReference>
<dbReference type="Proteomes" id="UP000033980">
    <property type="component" value="Unassembled WGS sequence"/>
</dbReference>
<sequence length="66" mass="6917">MPRLLYVVAGNIVGVVLGLLVGAILLIAMCFTAIKLSAVIGIAILVYVICFIVGILCAFIDPLKVD</sequence>
<feature type="transmembrane region" description="Helical" evidence="1">
    <location>
        <begin position="40"/>
        <end position="60"/>
    </location>
</feature>
<protein>
    <submittedName>
        <fullName evidence="2">Uncharacterized protein</fullName>
    </submittedName>
</protein>
<keyword evidence="1" id="KW-0812">Transmembrane</keyword>
<proteinExistence type="predicted"/>
<feature type="transmembrane region" description="Helical" evidence="1">
    <location>
        <begin position="12"/>
        <end position="34"/>
    </location>
</feature>
<keyword evidence="1" id="KW-1133">Transmembrane helix</keyword>
<evidence type="ECO:0000313" key="2">
    <source>
        <dbReference type="EMBL" id="KKS91617.1"/>
    </source>
</evidence>
<keyword evidence="1" id="KW-0472">Membrane</keyword>